<gene>
    <name evidence="9" type="ORF">KJB30_05095</name>
</gene>
<evidence type="ECO:0000313" key="9">
    <source>
        <dbReference type="EMBL" id="MBT1071146.1"/>
    </source>
</evidence>
<keyword evidence="7" id="KW-1133">Transmembrane helix</keyword>
<protein>
    <submittedName>
        <fullName evidence="9">Rieske (2Fe-2S) protein</fullName>
    </submittedName>
</protein>
<dbReference type="InterPro" id="IPR005805">
    <property type="entry name" value="Rieske_Fe-S_prot_C"/>
</dbReference>
<dbReference type="CDD" id="cd03467">
    <property type="entry name" value="Rieske"/>
    <property type="match status" value="1"/>
</dbReference>
<dbReference type="InterPro" id="IPR006311">
    <property type="entry name" value="TAT_signal"/>
</dbReference>
<dbReference type="InterPro" id="IPR017941">
    <property type="entry name" value="Rieske_2Fe-2S"/>
</dbReference>
<keyword evidence="1" id="KW-0001">2Fe-2S</keyword>
<accession>A0ABS5U659</accession>
<keyword evidence="10" id="KW-1185">Reference proteome</keyword>
<name>A0ABS5U659_9BACT</name>
<feature type="domain" description="Rieske" evidence="8">
    <location>
        <begin position="44"/>
        <end position="138"/>
    </location>
</feature>
<dbReference type="Pfam" id="PF00355">
    <property type="entry name" value="Rieske"/>
    <property type="match status" value="1"/>
</dbReference>
<evidence type="ECO:0000256" key="5">
    <source>
        <dbReference type="ARBA" id="ARBA00023157"/>
    </source>
</evidence>
<keyword evidence="7" id="KW-0472">Membrane</keyword>
<comment type="cofactor">
    <cofactor evidence="6">
        <name>[2Fe-2S] cluster</name>
        <dbReference type="ChEBI" id="CHEBI:190135"/>
    </cofactor>
</comment>
<evidence type="ECO:0000256" key="6">
    <source>
        <dbReference type="ARBA" id="ARBA00034078"/>
    </source>
</evidence>
<keyword evidence="4" id="KW-0411">Iron-sulfur</keyword>
<evidence type="ECO:0000256" key="3">
    <source>
        <dbReference type="ARBA" id="ARBA00023004"/>
    </source>
</evidence>
<proteinExistence type="predicted"/>
<dbReference type="PRINTS" id="PR00162">
    <property type="entry name" value="RIESKE"/>
</dbReference>
<dbReference type="Proteomes" id="UP000784128">
    <property type="component" value="Unassembled WGS sequence"/>
</dbReference>
<dbReference type="EMBL" id="JAHDYS010000004">
    <property type="protein sequence ID" value="MBT1071146.1"/>
    <property type="molecule type" value="Genomic_DNA"/>
</dbReference>
<dbReference type="Gene3D" id="2.102.10.10">
    <property type="entry name" value="Rieske [2Fe-2S] iron-sulphur domain"/>
    <property type="match status" value="1"/>
</dbReference>
<keyword evidence="2" id="KW-0479">Metal-binding</keyword>
<evidence type="ECO:0000256" key="1">
    <source>
        <dbReference type="ARBA" id="ARBA00022714"/>
    </source>
</evidence>
<dbReference type="PANTHER" id="PTHR10134">
    <property type="entry name" value="CYTOCHROME B-C1 COMPLEX SUBUNIT RIESKE, MITOCHONDRIAL"/>
    <property type="match status" value="1"/>
</dbReference>
<comment type="caution">
    <text evidence="9">The sequence shown here is derived from an EMBL/GenBank/DDBJ whole genome shotgun (WGS) entry which is preliminary data.</text>
</comment>
<dbReference type="RefSeq" id="WP_214296863.1">
    <property type="nucleotide sequence ID" value="NZ_JAHDYS010000004.1"/>
</dbReference>
<evidence type="ECO:0000256" key="7">
    <source>
        <dbReference type="SAM" id="Phobius"/>
    </source>
</evidence>
<feature type="transmembrane region" description="Helical" evidence="7">
    <location>
        <begin position="9"/>
        <end position="30"/>
    </location>
</feature>
<evidence type="ECO:0000313" key="10">
    <source>
        <dbReference type="Proteomes" id="UP000784128"/>
    </source>
</evidence>
<dbReference type="InterPro" id="IPR014349">
    <property type="entry name" value="Rieske_Fe-S_prot"/>
</dbReference>
<reference evidence="9 10" key="1">
    <citation type="submission" date="2021-05" db="EMBL/GenBank/DDBJ databases">
        <title>The draft genome of Geobacter chapellei DSM 13688.</title>
        <authorList>
            <person name="Xu Z."/>
            <person name="Masuda Y."/>
            <person name="Itoh H."/>
            <person name="Senoo K."/>
        </authorList>
    </citation>
    <scope>NUCLEOTIDE SEQUENCE [LARGE SCALE GENOMIC DNA]</scope>
    <source>
        <strain evidence="9 10">DSM 13688</strain>
    </source>
</reference>
<organism evidence="9 10">
    <name type="scientific">Pelotalea chapellei</name>
    <dbReference type="NCBI Taxonomy" id="44671"/>
    <lineage>
        <taxon>Bacteria</taxon>
        <taxon>Pseudomonadati</taxon>
        <taxon>Thermodesulfobacteriota</taxon>
        <taxon>Desulfuromonadia</taxon>
        <taxon>Geobacterales</taxon>
        <taxon>Geobacteraceae</taxon>
        <taxon>Pelotalea</taxon>
    </lineage>
</organism>
<keyword evidence="7" id="KW-0812">Transmembrane</keyword>
<evidence type="ECO:0000256" key="4">
    <source>
        <dbReference type="ARBA" id="ARBA00023014"/>
    </source>
</evidence>
<dbReference type="SUPFAM" id="SSF50022">
    <property type="entry name" value="ISP domain"/>
    <property type="match status" value="1"/>
</dbReference>
<dbReference type="PROSITE" id="PS51296">
    <property type="entry name" value="RIESKE"/>
    <property type="match status" value="1"/>
</dbReference>
<keyword evidence="3" id="KW-0408">Iron</keyword>
<dbReference type="InterPro" id="IPR036922">
    <property type="entry name" value="Rieske_2Fe-2S_sf"/>
</dbReference>
<sequence>MEDEARRRFLGVCLGGLGAAAAGGVLWPVYRYLTPRSGDEAGRTFSMAEQDLPEGAVKFFDFAGSAAVLVRKKGGELVALSAVCSHLGCIVQWDKARMSFVCPCHGGQFSTDGVVLAGPPPRALAKLPVSVAKGVITVG</sequence>
<dbReference type="PROSITE" id="PS51318">
    <property type="entry name" value="TAT"/>
    <property type="match status" value="1"/>
</dbReference>
<evidence type="ECO:0000259" key="8">
    <source>
        <dbReference type="PROSITE" id="PS51296"/>
    </source>
</evidence>
<evidence type="ECO:0000256" key="2">
    <source>
        <dbReference type="ARBA" id="ARBA00022723"/>
    </source>
</evidence>
<keyword evidence="5" id="KW-1015">Disulfide bond</keyword>